<evidence type="ECO:0000313" key="7">
    <source>
        <dbReference type="Proteomes" id="UP000002676"/>
    </source>
</evidence>
<dbReference type="PaxDb" id="257313-BP0630"/>
<dbReference type="InterPro" id="IPR036390">
    <property type="entry name" value="WH_DNA-bd_sf"/>
</dbReference>
<dbReference type="InterPro" id="IPR050707">
    <property type="entry name" value="HTH_MetabolicPath_Reg"/>
</dbReference>
<dbReference type="Proteomes" id="UP000002676">
    <property type="component" value="Chromosome"/>
</dbReference>
<keyword evidence="2" id="KW-0238">DNA-binding</keyword>
<dbReference type="SUPFAM" id="SSF46785">
    <property type="entry name" value="Winged helix' DNA-binding domain"/>
    <property type="match status" value="1"/>
</dbReference>
<dbReference type="Pfam" id="PF09339">
    <property type="entry name" value="HTH_IclR"/>
    <property type="match status" value="1"/>
</dbReference>
<dbReference type="InterPro" id="IPR029016">
    <property type="entry name" value="GAF-like_dom_sf"/>
</dbReference>
<dbReference type="HOGENOM" id="CLU_062618_4_2_4"/>
<dbReference type="InterPro" id="IPR014757">
    <property type="entry name" value="Tscrpt_reg_IclR_C"/>
</dbReference>
<dbReference type="PANTHER" id="PTHR30136:SF24">
    <property type="entry name" value="HTH-TYPE TRANSCRIPTIONAL REPRESSOR ALLR"/>
    <property type="match status" value="1"/>
</dbReference>
<reference evidence="6 7" key="1">
    <citation type="journal article" date="2003" name="Nat. Genet.">
        <title>Comparative analysis of the genome sequences of Bordetella pertussis, Bordetella parapertussis and Bordetella bronchiseptica.</title>
        <authorList>
            <person name="Parkhill J."/>
            <person name="Sebaihia M."/>
            <person name="Preston A."/>
            <person name="Murphy L.D."/>
            <person name="Thomson N.R."/>
            <person name="Harris D.E."/>
            <person name="Holden M.T.G."/>
            <person name="Churcher C.M."/>
            <person name="Bentley S.D."/>
            <person name="Mungall K.L."/>
            <person name="Cerdeno-Tarraga A.-M."/>
            <person name="Temple L."/>
            <person name="James K.D."/>
            <person name="Harris B."/>
            <person name="Quail M.A."/>
            <person name="Achtman M."/>
            <person name="Atkin R."/>
            <person name="Baker S."/>
            <person name="Basham D."/>
            <person name="Bason N."/>
            <person name="Cherevach I."/>
            <person name="Chillingworth T."/>
            <person name="Collins M."/>
            <person name="Cronin A."/>
            <person name="Davis P."/>
            <person name="Doggett J."/>
            <person name="Feltwell T."/>
            <person name="Goble A."/>
            <person name="Hamlin N."/>
            <person name="Hauser H."/>
            <person name="Holroyd S."/>
            <person name="Jagels K."/>
            <person name="Leather S."/>
            <person name="Moule S."/>
            <person name="Norberczak H."/>
            <person name="O'Neil S."/>
            <person name="Ormond D."/>
            <person name="Price C."/>
            <person name="Rabbinowitsch E."/>
            <person name="Rutter S."/>
            <person name="Sanders M."/>
            <person name="Saunders D."/>
            <person name="Seeger K."/>
            <person name="Sharp S."/>
            <person name="Simmonds M."/>
            <person name="Skelton J."/>
            <person name="Squares R."/>
            <person name="Squares S."/>
            <person name="Stevens K."/>
            <person name="Unwin L."/>
            <person name="Whitehead S."/>
            <person name="Barrell B.G."/>
            <person name="Maskell D.J."/>
        </authorList>
    </citation>
    <scope>NUCLEOTIDE SEQUENCE [LARGE SCALE GENOMIC DNA]</scope>
    <source>
        <strain evidence="7">Tohama I / ATCC BAA-589 / NCTC 13251</strain>
    </source>
</reference>
<gene>
    <name evidence="6" type="ordered locus">BP0630</name>
</gene>
<evidence type="ECO:0000256" key="3">
    <source>
        <dbReference type="ARBA" id="ARBA00023163"/>
    </source>
</evidence>
<protein>
    <submittedName>
        <fullName evidence="6">Probable transcriptional regulator</fullName>
    </submittedName>
</protein>
<sequence>MPHFHFSWREKFSVFRMAAEPPEKLVGALVGGLRVLRYLSAAPAGVGVTRVARDLQLNSSTCYNFLKTLVYEGLVTFDESTKTYSIALGLVELAKGVLEQGAYVRLIHPHLEEIARAHRVTATLWQRTSNERVVLVDRADNDSSVRVHMSVGQRLPMYIAALGRCMAANAGLDRDQLEQRFNALRWDDKPPFDEYLAGVQEARKNGYATDAGHYVKGVSTASAAVLDAFGKPVMAISAVGFSAQFTGDALEQLGEDLHERAGRITRALSGGRAGADS</sequence>
<accession>Q7VS24</accession>
<dbReference type="eggNOG" id="COG1414">
    <property type="taxonomic scope" value="Bacteria"/>
</dbReference>
<dbReference type="PANTHER" id="PTHR30136">
    <property type="entry name" value="HELIX-TURN-HELIX TRANSCRIPTIONAL REGULATOR, ICLR FAMILY"/>
    <property type="match status" value="1"/>
</dbReference>
<dbReference type="PROSITE" id="PS51077">
    <property type="entry name" value="HTH_ICLR"/>
    <property type="match status" value="1"/>
</dbReference>
<keyword evidence="7" id="KW-1185">Reference proteome</keyword>
<evidence type="ECO:0000259" key="4">
    <source>
        <dbReference type="PROSITE" id="PS51077"/>
    </source>
</evidence>
<keyword evidence="3" id="KW-0804">Transcription</keyword>
<evidence type="ECO:0000313" key="6">
    <source>
        <dbReference type="EMBL" id="CAE44956.1"/>
    </source>
</evidence>
<dbReference type="SMART" id="SM00346">
    <property type="entry name" value="HTH_ICLR"/>
    <property type="match status" value="1"/>
</dbReference>
<dbReference type="Pfam" id="PF01614">
    <property type="entry name" value="IclR_C"/>
    <property type="match status" value="1"/>
</dbReference>
<dbReference type="Gene3D" id="1.10.10.10">
    <property type="entry name" value="Winged helix-like DNA-binding domain superfamily/Winged helix DNA-binding domain"/>
    <property type="match status" value="1"/>
</dbReference>
<keyword evidence="1" id="KW-0805">Transcription regulation</keyword>
<evidence type="ECO:0000259" key="5">
    <source>
        <dbReference type="PROSITE" id="PS51078"/>
    </source>
</evidence>
<feature type="domain" description="HTH iclR-type" evidence="4">
    <location>
        <begin position="26"/>
        <end position="88"/>
    </location>
</feature>
<dbReference type="GO" id="GO:0003677">
    <property type="term" value="F:DNA binding"/>
    <property type="evidence" value="ECO:0007669"/>
    <property type="project" value="UniProtKB-KW"/>
</dbReference>
<evidence type="ECO:0000256" key="1">
    <source>
        <dbReference type="ARBA" id="ARBA00023015"/>
    </source>
</evidence>
<dbReference type="PATRIC" id="fig|257313.5.peg.674"/>
<name>Q7VS24_BORPE</name>
<evidence type="ECO:0000256" key="2">
    <source>
        <dbReference type="ARBA" id="ARBA00023125"/>
    </source>
</evidence>
<proteinExistence type="predicted"/>
<dbReference type="InterPro" id="IPR005471">
    <property type="entry name" value="Tscrpt_reg_IclR_N"/>
</dbReference>
<organism evidence="6 7">
    <name type="scientific">Bordetella pertussis (strain Tohama I / ATCC BAA-589 / NCTC 13251)</name>
    <dbReference type="NCBI Taxonomy" id="257313"/>
    <lineage>
        <taxon>Bacteria</taxon>
        <taxon>Pseudomonadati</taxon>
        <taxon>Pseudomonadota</taxon>
        <taxon>Betaproteobacteria</taxon>
        <taxon>Burkholderiales</taxon>
        <taxon>Alcaligenaceae</taxon>
        <taxon>Bordetella</taxon>
    </lineage>
</organism>
<dbReference type="InterPro" id="IPR036388">
    <property type="entry name" value="WH-like_DNA-bd_sf"/>
</dbReference>
<dbReference type="GO" id="GO:0045892">
    <property type="term" value="P:negative regulation of DNA-templated transcription"/>
    <property type="evidence" value="ECO:0007669"/>
    <property type="project" value="TreeGrafter"/>
</dbReference>
<feature type="domain" description="IclR-ED" evidence="5">
    <location>
        <begin position="89"/>
        <end position="270"/>
    </location>
</feature>
<dbReference type="AlphaFoldDB" id="Q7VS24"/>
<dbReference type="SUPFAM" id="SSF55781">
    <property type="entry name" value="GAF domain-like"/>
    <property type="match status" value="1"/>
</dbReference>
<dbReference type="KEGG" id="bpe:BP0630"/>
<dbReference type="PROSITE" id="PS51078">
    <property type="entry name" value="ICLR_ED"/>
    <property type="match status" value="1"/>
</dbReference>
<dbReference type="EMBL" id="BX640412">
    <property type="protein sequence ID" value="CAE44956.1"/>
    <property type="molecule type" value="Genomic_DNA"/>
</dbReference>
<dbReference type="GO" id="GO:0003700">
    <property type="term" value="F:DNA-binding transcription factor activity"/>
    <property type="evidence" value="ECO:0007669"/>
    <property type="project" value="TreeGrafter"/>
</dbReference>
<dbReference type="Gene3D" id="3.30.450.40">
    <property type="match status" value="1"/>
</dbReference>
<dbReference type="STRING" id="257313.BP0630"/>